<evidence type="ECO:0000313" key="2">
    <source>
        <dbReference type="Proteomes" id="UP000261325"/>
    </source>
</evidence>
<gene>
    <name evidence="1" type="ORF">DCF82_23190</name>
</gene>
<protein>
    <submittedName>
        <fullName evidence="1">Uncharacterized protein</fullName>
    </submittedName>
</protein>
<sequence>MSDMKTMLSQRESEQLKQYAEEEGISEEQAIINLAFSKLAERLQIRKKRGEVRTFRLPKSD</sequence>
<proteinExistence type="predicted"/>
<name>A0A3B8WRW8_MARNT</name>
<comment type="caution">
    <text evidence="1">The sequence shown here is derived from an EMBL/GenBank/DDBJ whole genome shotgun (WGS) entry which is preliminary data.</text>
</comment>
<dbReference type="AlphaFoldDB" id="A0A3B8WRW8"/>
<dbReference type="EMBL" id="DLYI01000313">
    <property type="protein sequence ID" value="HAC30682.1"/>
    <property type="molecule type" value="Genomic_DNA"/>
</dbReference>
<reference evidence="1 2" key="1">
    <citation type="journal article" date="2018" name="Nat. Biotechnol.">
        <title>A standardized bacterial taxonomy based on genome phylogeny substantially revises the tree of life.</title>
        <authorList>
            <person name="Parks D.H."/>
            <person name="Chuvochina M."/>
            <person name="Waite D.W."/>
            <person name="Rinke C."/>
            <person name="Skarshewski A."/>
            <person name="Chaumeil P.A."/>
            <person name="Hugenholtz P."/>
        </authorList>
    </citation>
    <scope>NUCLEOTIDE SEQUENCE [LARGE SCALE GENOMIC DNA]</scope>
    <source>
        <strain evidence="1">UBA9049</strain>
    </source>
</reference>
<organism evidence="1 2">
    <name type="scientific">Marinobacter nauticus</name>
    <name type="common">Marinobacter hydrocarbonoclasticus</name>
    <name type="synonym">Marinobacter aquaeolei</name>
    <dbReference type="NCBI Taxonomy" id="2743"/>
    <lineage>
        <taxon>Bacteria</taxon>
        <taxon>Pseudomonadati</taxon>
        <taxon>Pseudomonadota</taxon>
        <taxon>Gammaproteobacteria</taxon>
        <taxon>Pseudomonadales</taxon>
        <taxon>Marinobacteraceae</taxon>
        <taxon>Marinobacter</taxon>
    </lineage>
</organism>
<accession>A0A3B8WRW8</accession>
<evidence type="ECO:0000313" key="1">
    <source>
        <dbReference type="EMBL" id="HAC30682.1"/>
    </source>
</evidence>
<dbReference type="Proteomes" id="UP000261325">
    <property type="component" value="Unassembled WGS sequence"/>
</dbReference>